<keyword evidence="22" id="KW-1185">Reference proteome</keyword>
<comment type="similarity">
    <text evidence="2">Belongs to the glycosyl hydrolase 5 (cellulase A) family.</text>
</comment>
<keyword evidence="5" id="KW-0378">Hydrolase</keyword>
<feature type="domain" description="Glycoside hydrolase family 5" evidence="20">
    <location>
        <begin position="455"/>
        <end position="693"/>
    </location>
</feature>
<feature type="region of interest" description="Disordered" evidence="18">
    <location>
        <begin position="309"/>
        <end position="343"/>
    </location>
</feature>
<feature type="compositionally biased region" description="Basic and acidic residues" evidence="18">
    <location>
        <begin position="74"/>
        <end position="86"/>
    </location>
</feature>
<evidence type="ECO:0000256" key="12">
    <source>
        <dbReference type="ARBA" id="ARBA00023316"/>
    </source>
</evidence>
<comment type="subcellular location">
    <subcellularLocation>
        <location evidence="1">Cell membrane</location>
        <topology evidence="1">Single-pass type II membrane protein</topology>
    </subcellularLocation>
</comment>
<sequence>MPSHSRSRARYGGRDSDFEQEYSSRPLYRGDHYDDDDDDDDLEEDYRHSRRYRRERPHRSRHESRGYESPVESSVDRRRERSKAKESPATSPIKKKDRQRDRDGHKRHRSYDQYGSPKREIRDRSQRERDNRRERHRDADAARRHRRREKDRRAAARKHQSSDSTNSGSHLLSADALAKLGLQYEEEDRLGRSRAADEVRRDKKRKKRPLMDEHTREPHVLPEEPPRISKGRVASGAYLEEGRSPGMQFRRRGGGQPMGGRWHKEGWDGSTEGADKQPIWKRRKWWIALGVLIVLLAIIIPVSVVVSKKHKGNNDDSDPADPSSSPSNSNLDGVSHDSIPESARGTVLDPFTWYDTTDFNVTYTDETVGGLSIMGLNSTWDDSTRANENVPPLNERFPYGEKPIRGVNLGGWLSIEPFITPSLFDQYSERDGIIDEWTLTQKLGSSAASTLEEHYAKFIKEEDFAEIQEAGMDHVRIQYSYWAIKTYDGEPYVAKIAWRYLLRAIEYCRKYGLRVKLDLHGIPGSQNGWNHSGHQGQIRWLNGTDGDLNRKRSLELHDQLSKFFAQDRYKNIITIYGLVNEPLMLNLPVKDVLDWSTEATKLIQKNGMKAYIAIHDGFLNLSKWKSMLKDRPPKMILDTHQYTTFNTGQLVLNHTAKVELICSDWRGMISEINSTSKGWGPTICSEWSQADTDCAKFLNNVGRGTRWEGTFDPNDNTAYCPTADGGPPCSCSDANADPSSYSSGYKKYLQTYAEAQMSVFETAEGWFYWTWKTESAAQWSYKTAWKNGFMPKKAYAPAFKCGDDIPSGDWKGLPDYY</sequence>
<evidence type="ECO:0000256" key="1">
    <source>
        <dbReference type="ARBA" id="ARBA00004401"/>
    </source>
</evidence>
<keyword evidence="8 19" id="KW-0472">Membrane</keyword>
<dbReference type="InterPro" id="IPR017853">
    <property type="entry name" value="GH"/>
</dbReference>
<keyword evidence="13" id="KW-0624">Polysaccharide degradation</keyword>
<keyword evidence="11" id="KW-0326">Glycosidase</keyword>
<keyword evidence="10" id="KW-0119">Carbohydrate metabolism</keyword>
<dbReference type="SUPFAM" id="SSF51445">
    <property type="entry name" value="(Trans)glycosidases"/>
    <property type="match status" value="1"/>
</dbReference>
<evidence type="ECO:0000256" key="2">
    <source>
        <dbReference type="ARBA" id="ARBA00005641"/>
    </source>
</evidence>
<feature type="region of interest" description="Disordered" evidence="18">
    <location>
        <begin position="184"/>
        <end position="274"/>
    </location>
</feature>
<keyword evidence="3" id="KW-1003">Cell membrane</keyword>
<comment type="caution">
    <text evidence="21">The sequence shown here is derived from an EMBL/GenBank/DDBJ whole genome shotgun (WGS) entry which is preliminary data.</text>
</comment>
<evidence type="ECO:0000256" key="7">
    <source>
        <dbReference type="ARBA" id="ARBA00022989"/>
    </source>
</evidence>
<keyword evidence="4 19" id="KW-0812">Transmembrane</keyword>
<dbReference type="InterPro" id="IPR001547">
    <property type="entry name" value="Glyco_hydro_5"/>
</dbReference>
<feature type="compositionally biased region" description="Low complexity" evidence="18">
    <location>
        <begin position="320"/>
        <end position="330"/>
    </location>
</feature>
<dbReference type="GO" id="GO:0071555">
    <property type="term" value="P:cell wall organization"/>
    <property type="evidence" value="ECO:0007669"/>
    <property type="project" value="UniProtKB-KW"/>
</dbReference>
<dbReference type="GO" id="GO:0009251">
    <property type="term" value="P:glucan catabolic process"/>
    <property type="evidence" value="ECO:0007669"/>
    <property type="project" value="TreeGrafter"/>
</dbReference>
<reference evidence="22" key="1">
    <citation type="submission" date="2017-02" db="EMBL/GenBank/DDBJ databases">
        <authorList>
            <person name="Tafer H."/>
            <person name="Lopandic K."/>
        </authorList>
    </citation>
    <scope>NUCLEOTIDE SEQUENCE [LARGE SCALE GENOMIC DNA]</scope>
    <source>
        <strain evidence="22">CBS 366.77</strain>
    </source>
</reference>
<gene>
    <name evidence="21" type="ORF">PHISCL_01750</name>
</gene>
<dbReference type="EMBL" id="MVGC01000034">
    <property type="protein sequence ID" value="RJE25908.1"/>
    <property type="molecule type" value="Genomic_DNA"/>
</dbReference>
<evidence type="ECO:0000256" key="17">
    <source>
        <dbReference type="ARBA" id="ARBA00041260"/>
    </source>
</evidence>
<feature type="compositionally biased region" description="Basic residues" evidence="18">
    <location>
        <begin position="143"/>
        <end position="159"/>
    </location>
</feature>
<dbReference type="InterPro" id="IPR050386">
    <property type="entry name" value="Glycosyl_hydrolase_5"/>
</dbReference>
<feature type="region of interest" description="Disordered" evidence="18">
    <location>
        <begin position="1"/>
        <end position="172"/>
    </location>
</feature>
<evidence type="ECO:0000313" key="21">
    <source>
        <dbReference type="EMBL" id="RJE25908.1"/>
    </source>
</evidence>
<dbReference type="GO" id="GO:0005886">
    <property type="term" value="C:plasma membrane"/>
    <property type="evidence" value="ECO:0007669"/>
    <property type="project" value="UniProtKB-SubCell"/>
</dbReference>
<dbReference type="Proteomes" id="UP000266188">
    <property type="component" value="Unassembled WGS sequence"/>
</dbReference>
<dbReference type="GO" id="GO:0009986">
    <property type="term" value="C:cell surface"/>
    <property type="evidence" value="ECO:0007669"/>
    <property type="project" value="TreeGrafter"/>
</dbReference>
<dbReference type="PANTHER" id="PTHR31297">
    <property type="entry name" value="GLUCAN ENDO-1,6-BETA-GLUCOSIDASE B"/>
    <property type="match status" value="1"/>
</dbReference>
<dbReference type="EC" id="3.2.1.58" evidence="16"/>
<evidence type="ECO:0000256" key="4">
    <source>
        <dbReference type="ARBA" id="ARBA00022692"/>
    </source>
</evidence>
<evidence type="ECO:0000256" key="15">
    <source>
        <dbReference type="ARBA" id="ARBA00037126"/>
    </source>
</evidence>
<evidence type="ECO:0000256" key="13">
    <source>
        <dbReference type="ARBA" id="ARBA00023326"/>
    </source>
</evidence>
<evidence type="ECO:0000256" key="8">
    <source>
        <dbReference type="ARBA" id="ARBA00023136"/>
    </source>
</evidence>
<dbReference type="Pfam" id="PF00150">
    <property type="entry name" value="Cellulase"/>
    <property type="match status" value="1"/>
</dbReference>
<feature type="compositionally biased region" description="Basic and acidic residues" evidence="18">
    <location>
        <begin position="189"/>
        <end position="201"/>
    </location>
</feature>
<dbReference type="Gene3D" id="3.20.20.80">
    <property type="entry name" value="Glycosidases"/>
    <property type="match status" value="1"/>
</dbReference>
<keyword evidence="9" id="KW-0325">Glycoprotein</keyword>
<protein>
    <recommendedName>
        <fullName evidence="16">glucan 1,3-beta-glucosidase</fullName>
        <ecNumber evidence="16">3.2.1.58</ecNumber>
    </recommendedName>
    <alternativeName>
        <fullName evidence="17">Exo-1,3-beta-glucanase D</fullName>
    </alternativeName>
</protein>
<dbReference type="FunFam" id="3.20.20.80:FF:000033">
    <property type="entry name" value="Glucan 1,3-beta-glucosidase A"/>
    <property type="match status" value="1"/>
</dbReference>
<evidence type="ECO:0000313" key="22">
    <source>
        <dbReference type="Proteomes" id="UP000266188"/>
    </source>
</evidence>
<evidence type="ECO:0000256" key="6">
    <source>
        <dbReference type="ARBA" id="ARBA00022968"/>
    </source>
</evidence>
<feature type="compositionally biased region" description="Acidic residues" evidence="18">
    <location>
        <begin position="33"/>
        <end position="44"/>
    </location>
</feature>
<name>A0A3A2ZRY9_9EURO</name>
<organism evidence="21 22">
    <name type="scientific">Aspergillus sclerotialis</name>
    <dbReference type="NCBI Taxonomy" id="2070753"/>
    <lineage>
        <taxon>Eukaryota</taxon>
        <taxon>Fungi</taxon>
        <taxon>Dikarya</taxon>
        <taxon>Ascomycota</taxon>
        <taxon>Pezizomycotina</taxon>
        <taxon>Eurotiomycetes</taxon>
        <taxon>Eurotiomycetidae</taxon>
        <taxon>Eurotiales</taxon>
        <taxon>Aspergillaceae</taxon>
        <taxon>Aspergillus</taxon>
        <taxon>Aspergillus subgen. Polypaecilum</taxon>
    </lineage>
</organism>
<comment type="catalytic activity">
    <reaction evidence="14">
        <text>Successive hydrolysis of beta-D-glucose units from the non-reducing ends of (1-&gt;3)-beta-D-glucans, releasing alpha-glucose.</text>
        <dbReference type="EC" id="3.2.1.58"/>
    </reaction>
</comment>
<evidence type="ECO:0000256" key="18">
    <source>
        <dbReference type="SAM" id="MobiDB-lite"/>
    </source>
</evidence>
<evidence type="ECO:0000256" key="14">
    <source>
        <dbReference type="ARBA" id="ARBA00036824"/>
    </source>
</evidence>
<feature type="transmembrane region" description="Helical" evidence="19">
    <location>
        <begin position="285"/>
        <end position="306"/>
    </location>
</feature>
<evidence type="ECO:0000256" key="11">
    <source>
        <dbReference type="ARBA" id="ARBA00023295"/>
    </source>
</evidence>
<dbReference type="GO" id="GO:0004338">
    <property type="term" value="F:glucan exo-1,3-beta-glucosidase activity"/>
    <property type="evidence" value="ECO:0007669"/>
    <property type="project" value="UniProtKB-EC"/>
</dbReference>
<dbReference type="STRING" id="2070753.A0A3A2ZRY9"/>
<comment type="function">
    <text evidence="15">Glucosidase involved in the degradation of cellulosic biomass. Active on lichenan.</text>
</comment>
<dbReference type="AlphaFoldDB" id="A0A3A2ZRY9"/>
<dbReference type="GO" id="GO:0005576">
    <property type="term" value="C:extracellular region"/>
    <property type="evidence" value="ECO:0007669"/>
    <property type="project" value="TreeGrafter"/>
</dbReference>
<evidence type="ECO:0000256" key="9">
    <source>
        <dbReference type="ARBA" id="ARBA00023180"/>
    </source>
</evidence>
<proteinExistence type="inferred from homology"/>
<keyword evidence="6" id="KW-0735">Signal-anchor</keyword>
<dbReference type="OrthoDB" id="62120at2759"/>
<evidence type="ECO:0000256" key="3">
    <source>
        <dbReference type="ARBA" id="ARBA00022475"/>
    </source>
</evidence>
<evidence type="ECO:0000256" key="5">
    <source>
        <dbReference type="ARBA" id="ARBA00022801"/>
    </source>
</evidence>
<keyword evidence="7 19" id="KW-1133">Transmembrane helix</keyword>
<keyword evidence="12" id="KW-0961">Cell wall biogenesis/degradation</keyword>
<evidence type="ECO:0000256" key="16">
    <source>
        <dbReference type="ARBA" id="ARBA00038929"/>
    </source>
</evidence>
<evidence type="ECO:0000256" key="19">
    <source>
        <dbReference type="SAM" id="Phobius"/>
    </source>
</evidence>
<accession>A0A3A2ZRY9</accession>
<dbReference type="PANTHER" id="PTHR31297:SF34">
    <property type="entry name" value="GLUCAN 1,3-BETA-GLUCOSIDASE 2"/>
    <property type="match status" value="1"/>
</dbReference>
<evidence type="ECO:0000259" key="20">
    <source>
        <dbReference type="Pfam" id="PF00150"/>
    </source>
</evidence>
<feature type="compositionally biased region" description="Basic residues" evidence="18">
    <location>
        <begin position="48"/>
        <end position="62"/>
    </location>
</feature>
<feature type="compositionally biased region" description="Basic and acidic residues" evidence="18">
    <location>
        <begin position="209"/>
        <end position="227"/>
    </location>
</feature>
<feature type="compositionally biased region" description="Basic and acidic residues" evidence="18">
    <location>
        <begin position="117"/>
        <end position="142"/>
    </location>
</feature>
<evidence type="ECO:0000256" key="10">
    <source>
        <dbReference type="ARBA" id="ARBA00023277"/>
    </source>
</evidence>
<feature type="compositionally biased region" description="Basic residues" evidence="18">
    <location>
        <begin position="1"/>
        <end position="11"/>
    </location>
</feature>